<keyword evidence="2" id="KW-1185">Reference proteome</keyword>
<evidence type="ECO:0000313" key="1">
    <source>
        <dbReference type="EMBL" id="QGR69694.1"/>
    </source>
</evidence>
<dbReference type="GeneID" id="58045497"/>
<dbReference type="InterPro" id="IPR006487">
    <property type="entry name" value="Phage_lambda_L"/>
</dbReference>
<sequence length="251" mass="27726">MGIKHDYQTLDPGNEVWLYAVDCTAFNGPELFFHNHKIPYTSQELRAADGDISKLPKKSIWWQGVEYSPWPVELTGIEIAGDGTAPTPSLNVGNIDGTISAMCLAYQDLAQAKVQVHKTFSHYLDARNFLGGNPSASPDDETLYVYFIDRKAGEGPGGIQFDLSGPYNMQGIKIPREQIQGSVCRHCMRGWYRTGRGCDYAGTLYFDEDDNPINDPSRDECSGSLRACKLRHGATAPLPYGAEPGSSLLRR</sequence>
<dbReference type="NCBIfam" id="TIGR01600">
    <property type="entry name" value="phage_tail_L"/>
    <property type="match status" value="1"/>
</dbReference>
<name>A0ABX6F633_YERIN</name>
<dbReference type="Pfam" id="PF05100">
    <property type="entry name" value="Phage_tail_L"/>
    <property type="match status" value="1"/>
</dbReference>
<reference evidence="1 2" key="1">
    <citation type="submission" date="2019-11" db="EMBL/GenBank/DDBJ databases">
        <title>FDA dAtabase for Regulatory Grade micrObial Sequences (FDA-ARGOS): Supporting development and validation of Infectious Disease Dx tests.</title>
        <authorList>
            <person name="Patel R."/>
            <person name="Rucinski S."/>
            <person name="Tallon L."/>
            <person name="Sadzewicz L."/>
            <person name="Vavikolanu K."/>
            <person name="Mehta A."/>
            <person name="Aluvathingal J."/>
            <person name="Nadendla S."/>
            <person name="Nandy P."/>
            <person name="Geyer C."/>
            <person name="Yan Y."/>
            <person name="Sichtig H."/>
        </authorList>
    </citation>
    <scope>NUCLEOTIDE SEQUENCE [LARGE SCALE GENOMIC DNA]</scope>
    <source>
        <strain evidence="1 2">FDAARGOS_729</strain>
    </source>
</reference>
<dbReference type="EMBL" id="CP046294">
    <property type="protein sequence ID" value="QGR69694.1"/>
    <property type="molecule type" value="Genomic_DNA"/>
</dbReference>
<organism evidence="1 2">
    <name type="scientific">Yersinia intermedia</name>
    <dbReference type="NCBI Taxonomy" id="631"/>
    <lineage>
        <taxon>Bacteria</taxon>
        <taxon>Pseudomonadati</taxon>
        <taxon>Pseudomonadota</taxon>
        <taxon>Gammaproteobacteria</taxon>
        <taxon>Enterobacterales</taxon>
        <taxon>Yersiniaceae</taxon>
        <taxon>Yersinia</taxon>
    </lineage>
</organism>
<gene>
    <name evidence="1" type="ORF">FOC37_04505</name>
</gene>
<dbReference type="Proteomes" id="UP000424966">
    <property type="component" value="Chromosome"/>
</dbReference>
<accession>A0ABX6F633</accession>
<dbReference type="RefSeq" id="WP_050322316.1">
    <property type="nucleotide sequence ID" value="NZ_CP046293.1"/>
</dbReference>
<proteinExistence type="predicted"/>
<evidence type="ECO:0000313" key="2">
    <source>
        <dbReference type="Proteomes" id="UP000424966"/>
    </source>
</evidence>
<protein>
    <submittedName>
        <fullName evidence="1">Phage minor tail protein L</fullName>
    </submittedName>
</protein>